<accession>A0ACA9P921</accession>
<reference evidence="1" key="1">
    <citation type="submission" date="2021-06" db="EMBL/GenBank/DDBJ databases">
        <authorList>
            <person name="Kallberg Y."/>
            <person name="Tangrot J."/>
            <person name="Rosling A."/>
        </authorList>
    </citation>
    <scope>NUCLEOTIDE SEQUENCE</scope>
    <source>
        <strain evidence="1">CL356</strain>
    </source>
</reference>
<dbReference type="EMBL" id="CAJVPT010031324">
    <property type="protein sequence ID" value="CAG8697248.1"/>
    <property type="molecule type" value="Genomic_DNA"/>
</dbReference>
<sequence length="392" mass="44588">ENDITDVIEETFSVQEERFGELVTIELKPGGADSEFLALDQSSGNADRNSSLMVEYRITKRVQEQYTAFMEGFNELIPQELINVFDERELELLIGGISEIDVDDWAKFTDYRGYSTDDQVIKWFWQCIRSWPPERKSRLLQFVTGTSRIPVNGFKDLQGSDGPRRFTIEKSGDPSQLPKSHTCFNRIDLPPYTDYESLEQKLTLAVECVLVIHMVIVILTDEFHRETLAACFAVFEALVPSFYATDEDMVQFNATGTRTSRFPEPIGGLPMYYDLVPSTIFGADRYQIKHSLGLIGEDVDLVHEDVASSQSEREGELGVHRISTNRPWRMASHIIRGYNVLKRTPECLKEEKKKELGLEDGQAIWLGLSGSRKESKLWTGHCDGLKTIGISH</sequence>
<feature type="non-terminal residue" evidence="1">
    <location>
        <position position="1"/>
    </location>
</feature>
<name>A0ACA9P921_9GLOM</name>
<protein>
    <submittedName>
        <fullName evidence="1">13940_t:CDS:1</fullName>
    </submittedName>
</protein>
<evidence type="ECO:0000313" key="1">
    <source>
        <dbReference type="EMBL" id="CAG8697248.1"/>
    </source>
</evidence>
<organism evidence="1 2">
    <name type="scientific">Acaulospora colombiana</name>
    <dbReference type="NCBI Taxonomy" id="27376"/>
    <lineage>
        <taxon>Eukaryota</taxon>
        <taxon>Fungi</taxon>
        <taxon>Fungi incertae sedis</taxon>
        <taxon>Mucoromycota</taxon>
        <taxon>Glomeromycotina</taxon>
        <taxon>Glomeromycetes</taxon>
        <taxon>Diversisporales</taxon>
        <taxon>Acaulosporaceae</taxon>
        <taxon>Acaulospora</taxon>
    </lineage>
</organism>
<feature type="non-terminal residue" evidence="1">
    <location>
        <position position="392"/>
    </location>
</feature>
<evidence type="ECO:0000313" key="2">
    <source>
        <dbReference type="Proteomes" id="UP000789525"/>
    </source>
</evidence>
<comment type="caution">
    <text evidence="1">The sequence shown here is derived from an EMBL/GenBank/DDBJ whole genome shotgun (WGS) entry which is preliminary data.</text>
</comment>
<gene>
    <name evidence="1" type="ORF">ACOLOM_LOCUS10079</name>
</gene>
<dbReference type="Proteomes" id="UP000789525">
    <property type="component" value="Unassembled WGS sequence"/>
</dbReference>
<keyword evidence="2" id="KW-1185">Reference proteome</keyword>
<proteinExistence type="predicted"/>